<reference evidence="3" key="1">
    <citation type="journal article" date="2023" name="Mol. Phylogenet. Evol.">
        <title>Genome-scale phylogeny and comparative genomics of the fungal order Sordariales.</title>
        <authorList>
            <person name="Hensen N."/>
            <person name="Bonometti L."/>
            <person name="Westerberg I."/>
            <person name="Brannstrom I.O."/>
            <person name="Guillou S."/>
            <person name="Cros-Aarteil S."/>
            <person name="Calhoun S."/>
            <person name="Haridas S."/>
            <person name="Kuo A."/>
            <person name="Mondo S."/>
            <person name="Pangilinan J."/>
            <person name="Riley R."/>
            <person name="LaButti K."/>
            <person name="Andreopoulos B."/>
            <person name="Lipzen A."/>
            <person name="Chen C."/>
            <person name="Yan M."/>
            <person name="Daum C."/>
            <person name="Ng V."/>
            <person name="Clum A."/>
            <person name="Steindorff A."/>
            <person name="Ohm R.A."/>
            <person name="Martin F."/>
            <person name="Silar P."/>
            <person name="Natvig D.O."/>
            <person name="Lalanne C."/>
            <person name="Gautier V."/>
            <person name="Ament-Velasquez S.L."/>
            <person name="Kruys A."/>
            <person name="Hutchinson M.I."/>
            <person name="Powell A.J."/>
            <person name="Barry K."/>
            <person name="Miller A.N."/>
            <person name="Grigoriev I.V."/>
            <person name="Debuchy R."/>
            <person name="Gladieux P."/>
            <person name="Hiltunen Thoren M."/>
            <person name="Johannesson H."/>
        </authorList>
    </citation>
    <scope>NUCLEOTIDE SEQUENCE</scope>
    <source>
        <strain evidence="3">CBS 141.50</strain>
    </source>
</reference>
<feature type="compositionally biased region" description="Gly residues" evidence="1">
    <location>
        <begin position="415"/>
        <end position="424"/>
    </location>
</feature>
<reference evidence="3" key="2">
    <citation type="submission" date="2023-05" db="EMBL/GenBank/DDBJ databases">
        <authorList>
            <consortium name="Lawrence Berkeley National Laboratory"/>
            <person name="Steindorff A."/>
            <person name="Hensen N."/>
            <person name="Bonometti L."/>
            <person name="Westerberg I."/>
            <person name="Brannstrom I.O."/>
            <person name="Guillou S."/>
            <person name="Cros-Aarteil S."/>
            <person name="Calhoun S."/>
            <person name="Haridas S."/>
            <person name="Kuo A."/>
            <person name="Mondo S."/>
            <person name="Pangilinan J."/>
            <person name="Riley R."/>
            <person name="Labutti K."/>
            <person name="Andreopoulos B."/>
            <person name="Lipzen A."/>
            <person name="Chen C."/>
            <person name="Yanf M."/>
            <person name="Daum C."/>
            <person name="Ng V."/>
            <person name="Clum A."/>
            <person name="Ohm R."/>
            <person name="Martin F."/>
            <person name="Silar P."/>
            <person name="Natvig D."/>
            <person name="Lalanne C."/>
            <person name="Gautier V."/>
            <person name="Ament-Velasquez S.L."/>
            <person name="Kruys A."/>
            <person name="Hutchinson M.I."/>
            <person name="Powell A.J."/>
            <person name="Barry K."/>
            <person name="Miller A.N."/>
            <person name="Grigoriev I.V."/>
            <person name="Debuchy R."/>
            <person name="Gladieux P."/>
            <person name="Thoren M.H."/>
            <person name="Johannesson H."/>
        </authorList>
    </citation>
    <scope>NUCLEOTIDE SEQUENCE</scope>
    <source>
        <strain evidence="3">CBS 141.50</strain>
    </source>
</reference>
<feature type="region of interest" description="Disordered" evidence="1">
    <location>
        <begin position="260"/>
        <end position="284"/>
    </location>
</feature>
<dbReference type="Proteomes" id="UP001302676">
    <property type="component" value="Unassembled WGS sequence"/>
</dbReference>
<keyword evidence="4" id="KW-1185">Reference proteome</keyword>
<feature type="domain" description="Protein kinase" evidence="2">
    <location>
        <begin position="1"/>
        <end position="373"/>
    </location>
</feature>
<organism evidence="3 4">
    <name type="scientific">Dichotomopilus funicola</name>
    <dbReference type="NCBI Taxonomy" id="1934379"/>
    <lineage>
        <taxon>Eukaryota</taxon>
        <taxon>Fungi</taxon>
        <taxon>Dikarya</taxon>
        <taxon>Ascomycota</taxon>
        <taxon>Pezizomycotina</taxon>
        <taxon>Sordariomycetes</taxon>
        <taxon>Sordariomycetidae</taxon>
        <taxon>Sordariales</taxon>
        <taxon>Chaetomiaceae</taxon>
        <taxon>Dichotomopilus</taxon>
    </lineage>
</organism>
<dbReference type="InterPro" id="IPR011009">
    <property type="entry name" value="Kinase-like_dom_sf"/>
</dbReference>
<feature type="compositionally biased region" description="Basic and acidic residues" evidence="1">
    <location>
        <begin position="426"/>
        <end position="454"/>
    </location>
</feature>
<dbReference type="PROSITE" id="PS50011">
    <property type="entry name" value="PROTEIN_KINASE_DOM"/>
    <property type="match status" value="1"/>
</dbReference>
<dbReference type="InterPro" id="IPR053083">
    <property type="entry name" value="TF_kinase-domain_protein"/>
</dbReference>
<protein>
    <recommendedName>
        <fullName evidence="2">Protein kinase domain-containing protein</fullName>
    </recommendedName>
</protein>
<gene>
    <name evidence="3" type="ORF">C8A04DRAFT_31908</name>
</gene>
<feature type="region of interest" description="Disordered" evidence="1">
    <location>
        <begin position="1"/>
        <end position="31"/>
    </location>
</feature>
<dbReference type="GeneID" id="87818527"/>
<dbReference type="AlphaFoldDB" id="A0AAN6ZKC9"/>
<evidence type="ECO:0000256" key="1">
    <source>
        <dbReference type="SAM" id="MobiDB-lite"/>
    </source>
</evidence>
<dbReference type="GO" id="GO:0004672">
    <property type="term" value="F:protein kinase activity"/>
    <property type="evidence" value="ECO:0007669"/>
    <property type="project" value="InterPro"/>
</dbReference>
<proteinExistence type="predicted"/>
<dbReference type="Gene3D" id="1.10.510.10">
    <property type="entry name" value="Transferase(Phosphotransferase) domain 1"/>
    <property type="match status" value="1"/>
</dbReference>
<dbReference type="InterPro" id="IPR000719">
    <property type="entry name" value="Prot_kinase_dom"/>
</dbReference>
<dbReference type="EMBL" id="MU853628">
    <property type="protein sequence ID" value="KAK4140571.1"/>
    <property type="molecule type" value="Genomic_DNA"/>
</dbReference>
<feature type="compositionally biased region" description="Acidic residues" evidence="1">
    <location>
        <begin position="387"/>
        <end position="414"/>
    </location>
</feature>
<feature type="compositionally biased region" description="Gly residues" evidence="1">
    <location>
        <begin position="488"/>
        <end position="498"/>
    </location>
</feature>
<sequence>MLPEPPLPPLRRQSARQQQAKGVGPDQGYTEGQVDLRDVMFLEYMPRGSLDKAIKTASDKQMAFPNRALWHMFHCLVKACIGMAFPPERYKRLGIHYRGQDPPFREELPGNPGQIYTKDRYVHFDIDPQNVLVGDDNPETGHHIIPLLKLSDFGLASDIPNQDLSNHEWMLSLRRLAKYLFFTPEQFTDQWDTVPRGVAPGAMNPRPSVAGNFSWKTNLYQMGLTMMCLITKEFPPQPPHPRRIHIPPIYYHDLDDDDADYMESPTSEAPPPEPGADEPSSHNLRTYQGQQDWHDALFDTADMELDDEDEVKANWIRVWTYGGHLMDDRVPEYVRVDRELRRLVAQCLCNDPRYRPRMAWLDRKIAKCIRERYGHGAAEDAVVGEGDKDDTDDDTITDEDTDMEDYGDDGDDGAEGGAGSGQGGQKRADDDQSMEDAREEKNVRGKGKGKEVDHGGGSSAGQGTPGNDIVIGEEKSDKGKGKAKAVDNGGGNTAGEGRAGSDVTMGDAEEESGEETASDETGESSSDCSFGDSFYEPADDEEMREWVAEVFGRPNASKN</sequence>
<comment type="caution">
    <text evidence="3">The sequence shown here is derived from an EMBL/GenBank/DDBJ whole genome shotgun (WGS) entry which is preliminary data.</text>
</comment>
<evidence type="ECO:0000313" key="4">
    <source>
        <dbReference type="Proteomes" id="UP001302676"/>
    </source>
</evidence>
<name>A0AAN6ZKC9_9PEZI</name>
<feature type="compositionally biased region" description="Gly residues" evidence="1">
    <location>
        <begin position="455"/>
        <end position="464"/>
    </location>
</feature>
<feature type="region of interest" description="Disordered" evidence="1">
    <location>
        <begin position="380"/>
        <end position="542"/>
    </location>
</feature>
<dbReference type="GO" id="GO:0005524">
    <property type="term" value="F:ATP binding"/>
    <property type="evidence" value="ECO:0007669"/>
    <property type="project" value="InterPro"/>
</dbReference>
<dbReference type="SUPFAM" id="SSF56112">
    <property type="entry name" value="Protein kinase-like (PK-like)"/>
    <property type="match status" value="1"/>
</dbReference>
<evidence type="ECO:0000313" key="3">
    <source>
        <dbReference type="EMBL" id="KAK4140571.1"/>
    </source>
</evidence>
<accession>A0AAN6ZKC9</accession>
<dbReference type="RefSeq" id="XP_062633942.1">
    <property type="nucleotide sequence ID" value="XM_062781914.1"/>
</dbReference>
<dbReference type="PANTHER" id="PTHR44305">
    <property type="entry name" value="SI:DKEY-192D15.2-RELATED"/>
    <property type="match status" value="1"/>
</dbReference>
<evidence type="ECO:0000259" key="2">
    <source>
        <dbReference type="PROSITE" id="PS50011"/>
    </source>
</evidence>
<feature type="compositionally biased region" description="Acidic residues" evidence="1">
    <location>
        <begin position="507"/>
        <end position="522"/>
    </location>
</feature>